<dbReference type="Proteomes" id="UP001219537">
    <property type="component" value="Chromosome 1"/>
</dbReference>
<protein>
    <submittedName>
        <fullName evidence="2">DUF4263 domain-containing protein</fullName>
    </submittedName>
</protein>
<name>A0AAQ2Y2A7_9VIBR</name>
<dbReference type="RefSeq" id="WP_274291117.1">
    <property type="nucleotide sequence ID" value="NZ_CP117988.1"/>
</dbReference>
<proteinExistence type="predicted"/>
<accession>A0AAQ2Y2A7</accession>
<reference evidence="2" key="1">
    <citation type="submission" date="2023-02" db="EMBL/GenBank/DDBJ databases">
        <title>Isolation, identification, and genome analysis of Vibrio campbellii in the Penaeus vannamei larvae stage.</title>
        <authorList>
            <person name="Huang T."/>
            <person name="Zhang B."/>
        </authorList>
    </citation>
    <scope>NUCLEOTIDE SEQUENCE</scope>
    <source>
        <strain evidence="2">20220413_1</strain>
    </source>
</reference>
<dbReference type="AlphaFoldDB" id="A0AAQ2Y2A7"/>
<dbReference type="InterPro" id="IPR025359">
    <property type="entry name" value="SduA_C"/>
</dbReference>
<dbReference type="Pfam" id="PF14082">
    <property type="entry name" value="SduA_C"/>
    <property type="match status" value="1"/>
</dbReference>
<evidence type="ECO:0000313" key="2">
    <source>
        <dbReference type="EMBL" id="WDG09664.1"/>
    </source>
</evidence>
<evidence type="ECO:0000259" key="1">
    <source>
        <dbReference type="Pfam" id="PF14082"/>
    </source>
</evidence>
<evidence type="ECO:0000313" key="3">
    <source>
        <dbReference type="Proteomes" id="UP001219537"/>
    </source>
</evidence>
<sequence length="380" mass="43832">MFEIPNFKPTEEDVIRNSKLETLYNHTFEKGRFFQVIFSDEKEFHIQLAPRTMMKVVYLKEKDDIEGIKLCKLVSGQEKQVIELSKFNMQQLKTFLNFIQELDLKGIAERRIKLSDDSMDVLDAETKQKITTLLSGSDGGEVVRDLLSQGMITTQDLVNTGYRKSQLEIFKKLLSSNYLHQYKVDIGKPNTKDETAWQHFFAVNQWIFGYGLDYRFQGVLQKEFHASDTNAGGSEGVIADFLMGDNKFTTFVELKLPTTPLFGTAQNRAQSWKLSKELMEAYSQILEQKASGTLKIETTRDLYADDYSEINQNAYDSKTVLIVGNWAQVDNAAEPPGIKKMKRKTLELFRRDSRNVEIITYDELFERASFIVLNEHRANK</sequence>
<organism evidence="2 3">
    <name type="scientific">Vibrio campbellii</name>
    <dbReference type="NCBI Taxonomy" id="680"/>
    <lineage>
        <taxon>Bacteria</taxon>
        <taxon>Pseudomonadati</taxon>
        <taxon>Pseudomonadota</taxon>
        <taxon>Gammaproteobacteria</taxon>
        <taxon>Vibrionales</taxon>
        <taxon>Vibrionaceae</taxon>
        <taxon>Vibrio</taxon>
    </lineage>
</organism>
<dbReference type="EMBL" id="CP117988">
    <property type="protein sequence ID" value="WDG09664.1"/>
    <property type="molecule type" value="Genomic_DNA"/>
</dbReference>
<feature type="domain" description="Shedu protein SduA C-terminal" evidence="1">
    <location>
        <begin position="192"/>
        <end position="364"/>
    </location>
</feature>
<gene>
    <name evidence="2" type="ORF">PUN50_07310</name>
</gene>